<reference evidence="2 3" key="1">
    <citation type="journal article" date="2008" name="Genome Biol.">
        <title>The genome sequence of the model ascomycete fungus Podospora anserina.</title>
        <authorList>
            <person name="Espagne E."/>
            <person name="Lespinet O."/>
            <person name="Malagnac F."/>
            <person name="Da Silva C."/>
            <person name="Jaillon O."/>
            <person name="Porcel B.M."/>
            <person name="Couloux A."/>
            <person name="Aury J.-M."/>
            <person name="Segurens B."/>
            <person name="Poulain J."/>
            <person name="Anthouard V."/>
            <person name="Grossetete S."/>
            <person name="Khalili H."/>
            <person name="Coppin E."/>
            <person name="Dequard-Chablat M."/>
            <person name="Picard M."/>
            <person name="Contamine V."/>
            <person name="Arnaise S."/>
            <person name="Bourdais A."/>
            <person name="Berteaux-Lecellier V."/>
            <person name="Gautheret D."/>
            <person name="de Vries R.P."/>
            <person name="Battaglia E."/>
            <person name="Coutinho P.M."/>
            <person name="Danchin E.G.J."/>
            <person name="Henrissat B."/>
            <person name="El Khoury R."/>
            <person name="Sainsard-Chanet A."/>
            <person name="Boivin A."/>
            <person name="Pinan-Lucarre B."/>
            <person name="Sellem C.H."/>
            <person name="Debuchy R."/>
            <person name="Wincker P."/>
            <person name="Weissenbach J."/>
            <person name="Silar P."/>
        </authorList>
    </citation>
    <scope>NUCLEOTIDE SEQUENCE [LARGE SCALE GENOMIC DNA]</scope>
    <source>
        <strain evidence="3">S / ATCC MYA-4624 / DSM 980 / FGSC 10383</strain>
    </source>
</reference>
<dbReference type="EMBL" id="FO904936">
    <property type="protein sequence ID" value="CDP23440.1"/>
    <property type="molecule type" value="Genomic_DNA"/>
</dbReference>
<organism evidence="2 3">
    <name type="scientific">Podospora anserina (strain S / ATCC MYA-4624 / DSM 980 / FGSC 10383)</name>
    <name type="common">Pleurage anserina</name>
    <dbReference type="NCBI Taxonomy" id="515849"/>
    <lineage>
        <taxon>Eukaryota</taxon>
        <taxon>Fungi</taxon>
        <taxon>Dikarya</taxon>
        <taxon>Ascomycota</taxon>
        <taxon>Pezizomycotina</taxon>
        <taxon>Sordariomycetes</taxon>
        <taxon>Sordariomycetidae</taxon>
        <taxon>Sordariales</taxon>
        <taxon>Podosporaceae</taxon>
        <taxon>Podospora</taxon>
        <taxon>Podospora anserina</taxon>
    </lineage>
</organism>
<feature type="region of interest" description="Disordered" evidence="1">
    <location>
        <begin position="111"/>
        <end position="146"/>
    </location>
</feature>
<reference evidence="3" key="2">
    <citation type="journal article" date="2014" name="Genetics">
        <title>Maintaining two mating types: Structure of the mating type locus and its role in heterokaryosis in Podospora anserina.</title>
        <authorList>
            <person name="Grognet P."/>
            <person name="Bidard F."/>
            <person name="Kuchly C."/>
            <person name="Tong L.C.H."/>
            <person name="Coppin E."/>
            <person name="Benkhali J.A."/>
            <person name="Couloux A."/>
            <person name="Wincker P."/>
            <person name="Debuchy R."/>
            <person name="Silar P."/>
        </authorList>
    </citation>
    <scope>GENOME REANNOTATION</scope>
    <source>
        <strain evidence="3">S / ATCC MYA-4624 / DSM 980 / FGSC 10383</strain>
    </source>
</reference>
<evidence type="ECO:0000256" key="1">
    <source>
        <dbReference type="SAM" id="MobiDB-lite"/>
    </source>
</evidence>
<sequence>MPPGRFPHTLPLPLPRPRSRRGNPFSLPAFYLLLVICIISWTATHTTASWDYTTYNKPPHRTHPQRHHSRDTYTPFPGRVVHDHHHDKRNGMAGMGLLEMMGKARGQGVAVTRPLGPVSGNAVRKNKGGGNRDAHSGGGGGGGGRRYGVVRLDDAVSLPVGEMVDDGKGEEELKRGRMVFVEEAVVDE</sequence>
<dbReference type="AlphaFoldDB" id="A0A090C9K5"/>
<protein>
    <submittedName>
        <fullName evidence="2">Uncharacterized protein</fullName>
    </submittedName>
</protein>
<feature type="compositionally biased region" description="Gly residues" evidence="1">
    <location>
        <begin position="136"/>
        <end position="146"/>
    </location>
</feature>
<dbReference type="InParanoid" id="A0A090C9K5"/>
<dbReference type="Proteomes" id="UP000001197">
    <property type="component" value="Chromosome 1"/>
</dbReference>
<proteinExistence type="predicted"/>
<evidence type="ECO:0000313" key="2">
    <source>
        <dbReference type="EMBL" id="CDP23440.1"/>
    </source>
</evidence>
<accession>A0A090C9K5</accession>
<evidence type="ECO:0000313" key="3">
    <source>
        <dbReference type="Proteomes" id="UP000001197"/>
    </source>
</evidence>
<name>A0A090C9K5_PODAN</name>
<keyword evidence="3" id="KW-1185">Reference proteome</keyword>